<sequence>MAYFAPTIRSGFAYQRFIPAFVPNFHSAPQLITNLDQQGNVFRVPTYHAPPSRTRTTTQIEETIVWDETDYVAHLRSNSSTEFNYSHRPNQTIFSEETIVQHLKTRNFVNVKVANENEDEPEICVVCQGEYEENERVGMLCCGHEYHLDCITTWLLQKNVCPICKAEALPTKHRRGW</sequence>
<comment type="catalytic activity">
    <reaction evidence="1">
        <text>S-ubiquitinyl-[E2 ubiquitin-conjugating enzyme]-L-cysteine + [acceptor protein]-L-lysine = [E2 ubiquitin-conjugating enzyme]-L-cysteine + N(6)-ubiquitinyl-[acceptor protein]-L-lysine.</text>
        <dbReference type="EC" id="2.3.2.27"/>
    </reaction>
</comment>
<dbReference type="InterPro" id="IPR013083">
    <property type="entry name" value="Znf_RING/FYVE/PHD"/>
</dbReference>
<keyword evidence="4" id="KW-0479">Metal-binding</keyword>
<dbReference type="EC" id="2.3.2.27" evidence="2"/>
<gene>
    <name evidence="10" type="ORF">Fot_32371</name>
    <name evidence="11" type="ORF">Fot_32380</name>
</gene>
<name>A0ABD1T827_9LAMI</name>
<comment type="caution">
    <text evidence="11">The sequence shown here is derived from an EMBL/GenBank/DDBJ whole genome shotgun (WGS) entry which is preliminary data.</text>
</comment>
<dbReference type="Pfam" id="PF13639">
    <property type="entry name" value="zf-RING_2"/>
    <property type="match status" value="1"/>
</dbReference>
<reference evidence="12" key="1">
    <citation type="submission" date="2024-07" db="EMBL/GenBank/DDBJ databases">
        <title>Two chromosome-level genome assemblies of Korean endemic species Abeliophyllum distichum and Forsythia ovata (Oleaceae).</title>
        <authorList>
            <person name="Jang H."/>
        </authorList>
    </citation>
    <scope>NUCLEOTIDE SEQUENCE [LARGE SCALE GENOMIC DNA]</scope>
</reference>
<keyword evidence="7" id="KW-0862">Zinc</keyword>
<keyword evidence="6" id="KW-0833">Ubl conjugation pathway</keyword>
<feature type="domain" description="RING-type" evidence="9">
    <location>
        <begin position="124"/>
        <end position="165"/>
    </location>
</feature>
<protein>
    <recommendedName>
        <fullName evidence="2">RING-type E3 ubiquitin transferase</fullName>
        <ecNumber evidence="2">2.3.2.27</ecNumber>
    </recommendedName>
</protein>
<evidence type="ECO:0000256" key="2">
    <source>
        <dbReference type="ARBA" id="ARBA00012483"/>
    </source>
</evidence>
<dbReference type="SMART" id="SM00184">
    <property type="entry name" value="RING"/>
    <property type="match status" value="1"/>
</dbReference>
<keyword evidence="5 8" id="KW-0863">Zinc-finger</keyword>
<evidence type="ECO:0000313" key="12">
    <source>
        <dbReference type="Proteomes" id="UP001604277"/>
    </source>
</evidence>
<evidence type="ECO:0000256" key="6">
    <source>
        <dbReference type="ARBA" id="ARBA00022786"/>
    </source>
</evidence>
<keyword evidence="3" id="KW-0808">Transferase</keyword>
<accession>A0ABD1T827</accession>
<evidence type="ECO:0000313" key="10">
    <source>
        <dbReference type="EMBL" id="KAL2508724.1"/>
    </source>
</evidence>
<evidence type="ECO:0000256" key="1">
    <source>
        <dbReference type="ARBA" id="ARBA00000900"/>
    </source>
</evidence>
<dbReference type="PANTHER" id="PTHR22937">
    <property type="entry name" value="E3 UBIQUITIN-PROTEIN LIGASE RNF165"/>
    <property type="match status" value="1"/>
</dbReference>
<evidence type="ECO:0000256" key="4">
    <source>
        <dbReference type="ARBA" id="ARBA00022723"/>
    </source>
</evidence>
<dbReference type="SUPFAM" id="SSF57850">
    <property type="entry name" value="RING/U-box"/>
    <property type="match status" value="1"/>
</dbReference>
<dbReference type="AlphaFoldDB" id="A0ABD1T827"/>
<evidence type="ECO:0000256" key="7">
    <source>
        <dbReference type="ARBA" id="ARBA00022833"/>
    </source>
</evidence>
<evidence type="ECO:0000313" key="11">
    <source>
        <dbReference type="EMBL" id="KAL2508733.1"/>
    </source>
</evidence>
<dbReference type="InterPro" id="IPR045191">
    <property type="entry name" value="MBR1/2-like"/>
</dbReference>
<keyword evidence="12" id="KW-1185">Reference proteome</keyword>
<evidence type="ECO:0000256" key="3">
    <source>
        <dbReference type="ARBA" id="ARBA00022679"/>
    </source>
</evidence>
<evidence type="ECO:0000256" key="8">
    <source>
        <dbReference type="PROSITE-ProRule" id="PRU00175"/>
    </source>
</evidence>
<dbReference type="EMBL" id="JBFOLJ010000009">
    <property type="protein sequence ID" value="KAL2508724.1"/>
    <property type="molecule type" value="Genomic_DNA"/>
</dbReference>
<evidence type="ECO:0000256" key="5">
    <source>
        <dbReference type="ARBA" id="ARBA00022771"/>
    </source>
</evidence>
<dbReference type="InterPro" id="IPR001841">
    <property type="entry name" value="Znf_RING"/>
</dbReference>
<organism evidence="11 12">
    <name type="scientific">Forsythia ovata</name>
    <dbReference type="NCBI Taxonomy" id="205694"/>
    <lineage>
        <taxon>Eukaryota</taxon>
        <taxon>Viridiplantae</taxon>
        <taxon>Streptophyta</taxon>
        <taxon>Embryophyta</taxon>
        <taxon>Tracheophyta</taxon>
        <taxon>Spermatophyta</taxon>
        <taxon>Magnoliopsida</taxon>
        <taxon>eudicotyledons</taxon>
        <taxon>Gunneridae</taxon>
        <taxon>Pentapetalae</taxon>
        <taxon>asterids</taxon>
        <taxon>lamiids</taxon>
        <taxon>Lamiales</taxon>
        <taxon>Oleaceae</taxon>
        <taxon>Forsythieae</taxon>
        <taxon>Forsythia</taxon>
    </lineage>
</organism>
<reference evidence="11" key="2">
    <citation type="submission" date="2024-07" db="EMBL/GenBank/DDBJ databases">
        <title>Two chromosome-level genome assemblies of Korean endemic species Abeliophyllum distichum and Forsythia ovata (Oleaceae).</title>
        <authorList>
            <person name="Mun J.H."/>
        </authorList>
    </citation>
    <scope>NUCLEOTIDE SEQUENCE</scope>
    <source>
        <strain evidence="11">KNKB202402200001</strain>
        <tissue evidence="11">Leaf</tissue>
    </source>
</reference>
<dbReference type="PROSITE" id="PS50089">
    <property type="entry name" value="ZF_RING_2"/>
    <property type="match status" value="1"/>
</dbReference>
<dbReference type="GO" id="GO:0061630">
    <property type="term" value="F:ubiquitin protein ligase activity"/>
    <property type="evidence" value="ECO:0007669"/>
    <property type="project" value="UniProtKB-EC"/>
</dbReference>
<dbReference type="Proteomes" id="UP001604277">
    <property type="component" value="Unassembled WGS sequence"/>
</dbReference>
<dbReference type="Gene3D" id="3.30.40.10">
    <property type="entry name" value="Zinc/RING finger domain, C3HC4 (zinc finger)"/>
    <property type="match status" value="1"/>
</dbReference>
<evidence type="ECO:0000259" key="9">
    <source>
        <dbReference type="PROSITE" id="PS50089"/>
    </source>
</evidence>
<proteinExistence type="predicted"/>
<dbReference type="PANTHER" id="PTHR22937:SF65">
    <property type="entry name" value="E3 UBIQUITIN-PROTEIN LIGASE ARK2C"/>
    <property type="match status" value="1"/>
</dbReference>
<dbReference type="EMBL" id="JBFOLJ010000009">
    <property type="protein sequence ID" value="KAL2508733.1"/>
    <property type="molecule type" value="Genomic_DNA"/>
</dbReference>
<dbReference type="GO" id="GO:0008270">
    <property type="term" value="F:zinc ion binding"/>
    <property type="evidence" value="ECO:0007669"/>
    <property type="project" value="UniProtKB-KW"/>
</dbReference>